<evidence type="ECO:0000313" key="1">
    <source>
        <dbReference type="EMBL" id="KAE8311712.1"/>
    </source>
</evidence>
<name>A0A5N6VTR0_9EURO</name>
<sequence length="134" mass="15415">MLDPTEVPFDASKLAFRTNFDDFRTDDPALTHVLENVKNSYRDRLLTFESKDKDAREQYKAAKDNGLTTDPFARWAVQNYPSWHQAKESLEAAGAQLTQVAIRAFGSAYEYKFQHEQSAFNQAAYQAGYYPELF</sequence>
<gene>
    <name evidence="1" type="ORF">BDV41DRAFT_541089</name>
</gene>
<accession>A0A5N6VTR0</accession>
<dbReference type="AlphaFoldDB" id="A0A5N6VTR0"/>
<proteinExistence type="predicted"/>
<organism evidence="1 2">
    <name type="scientific">Aspergillus transmontanensis</name>
    <dbReference type="NCBI Taxonomy" id="1034304"/>
    <lineage>
        <taxon>Eukaryota</taxon>
        <taxon>Fungi</taxon>
        <taxon>Dikarya</taxon>
        <taxon>Ascomycota</taxon>
        <taxon>Pezizomycotina</taxon>
        <taxon>Eurotiomycetes</taxon>
        <taxon>Eurotiomycetidae</taxon>
        <taxon>Eurotiales</taxon>
        <taxon>Aspergillaceae</taxon>
        <taxon>Aspergillus</taxon>
        <taxon>Aspergillus subgen. Circumdati</taxon>
    </lineage>
</organism>
<dbReference type="Proteomes" id="UP000325433">
    <property type="component" value="Unassembled WGS sequence"/>
</dbReference>
<keyword evidence="2" id="KW-1185">Reference proteome</keyword>
<reference evidence="2" key="1">
    <citation type="submission" date="2019-04" db="EMBL/GenBank/DDBJ databases">
        <title>Friends and foes A comparative genomics studyof 23 Aspergillus species from section Flavi.</title>
        <authorList>
            <consortium name="DOE Joint Genome Institute"/>
            <person name="Kjaerbolling I."/>
            <person name="Vesth T."/>
            <person name="Frisvad J.C."/>
            <person name="Nybo J.L."/>
            <person name="Theobald S."/>
            <person name="Kildgaard S."/>
            <person name="Isbrandt T."/>
            <person name="Kuo A."/>
            <person name="Sato A."/>
            <person name="Lyhne E.K."/>
            <person name="Kogle M.E."/>
            <person name="Wiebenga A."/>
            <person name="Kun R.S."/>
            <person name="Lubbers R.J."/>
            <person name="Makela M.R."/>
            <person name="Barry K."/>
            <person name="Chovatia M."/>
            <person name="Clum A."/>
            <person name="Daum C."/>
            <person name="Haridas S."/>
            <person name="He G."/>
            <person name="LaButti K."/>
            <person name="Lipzen A."/>
            <person name="Mondo S."/>
            <person name="Riley R."/>
            <person name="Salamov A."/>
            <person name="Simmons B.A."/>
            <person name="Magnuson J.K."/>
            <person name="Henrissat B."/>
            <person name="Mortensen U.H."/>
            <person name="Larsen T.O."/>
            <person name="Devries R.P."/>
            <person name="Grigoriev I.V."/>
            <person name="Machida M."/>
            <person name="Baker S.E."/>
            <person name="Andersen M.R."/>
        </authorList>
    </citation>
    <scope>NUCLEOTIDE SEQUENCE [LARGE SCALE GENOMIC DNA]</scope>
    <source>
        <strain evidence="2">CBS 130015</strain>
    </source>
</reference>
<dbReference type="EMBL" id="ML738340">
    <property type="protein sequence ID" value="KAE8311712.1"/>
    <property type="molecule type" value="Genomic_DNA"/>
</dbReference>
<protein>
    <submittedName>
        <fullName evidence="1">Uncharacterized protein</fullName>
    </submittedName>
</protein>
<evidence type="ECO:0000313" key="2">
    <source>
        <dbReference type="Proteomes" id="UP000325433"/>
    </source>
</evidence>